<evidence type="ECO:0000313" key="1">
    <source>
        <dbReference type="EMBL" id="EQD59095.1"/>
    </source>
</evidence>
<organism evidence="1">
    <name type="scientific">mine drainage metagenome</name>
    <dbReference type="NCBI Taxonomy" id="410659"/>
    <lineage>
        <taxon>unclassified sequences</taxon>
        <taxon>metagenomes</taxon>
        <taxon>ecological metagenomes</taxon>
    </lineage>
</organism>
<dbReference type="EMBL" id="AUZZ01002752">
    <property type="protein sequence ID" value="EQD59095.1"/>
    <property type="molecule type" value="Genomic_DNA"/>
</dbReference>
<sequence length="78" mass="9024">MRRRAAWPEAPATYQAGSDPVLALAQRLDAAIRAHRHDDWRGHQARENEIKRALLPLLGNDVAEVERLFPIIKQQREY</sequence>
<reference evidence="1" key="2">
    <citation type="journal article" date="2014" name="ISME J.">
        <title>Microbial stratification in low pH oxic and suboxic macroscopic growths along an acid mine drainage.</title>
        <authorList>
            <person name="Mendez-Garcia C."/>
            <person name="Mesa V."/>
            <person name="Sprenger R.R."/>
            <person name="Richter M."/>
            <person name="Diez M.S."/>
            <person name="Solano J."/>
            <person name="Bargiela R."/>
            <person name="Golyshina O.V."/>
            <person name="Manteca A."/>
            <person name="Ramos J.L."/>
            <person name="Gallego J.R."/>
            <person name="Llorente I."/>
            <person name="Martins Dos Santos V.A."/>
            <person name="Jensen O.N."/>
            <person name="Pelaez A.I."/>
            <person name="Sanchez J."/>
            <person name="Ferrer M."/>
        </authorList>
    </citation>
    <scope>NUCLEOTIDE SEQUENCE</scope>
</reference>
<gene>
    <name evidence="1" type="ORF">B2A_04116</name>
</gene>
<reference evidence="1" key="1">
    <citation type="submission" date="2013-08" db="EMBL/GenBank/DDBJ databases">
        <authorList>
            <person name="Mendez C."/>
            <person name="Richter M."/>
            <person name="Ferrer M."/>
            <person name="Sanchez J."/>
        </authorList>
    </citation>
    <scope>NUCLEOTIDE SEQUENCE</scope>
</reference>
<proteinExistence type="predicted"/>
<protein>
    <submittedName>
        <fullName evidence="1">Uncharacterized protein</fullName>
    </submittedName>
</protein>
<accession>T1BYT1</accession>
<dbReference type="AlphaFoldDB" id="T1BYT1"/>
<name>T1BYT1_9ZZZZ</name>
<comment type="caution">
    <text evidence="1">The sequence shown here is derived from an EMBL/GenBank/DDBJ whole genome shotgun (WGS) entry which is preliminary data.</text>
</comment>